<dbReference type="EMBL" id="CADCTV010000671">
    <property type="protein sequence ID" value="CAA9352795.1"/>
    <property type="molecule type" value="Genomic_DNA"/>
</dbReference>
<name>A0A6J4ME82_9BACT</name>
<evidence type="ECO:0000256" key="1">
    <source>
        <dbReference type="SAM" id="MobiDB-lite"/>
    </source>
</evidence>
<accession>A0A6J4ME82</accession>
<reference evidence="2" key="1">
    <citation type="submission" date="2020-02" db="EMBL/GenBank/DDBJ databases">
        <authorList>
            <person name="Meier V. D."/>
        </authorList>
    </citation>
    <scope>NUCLEOTIDE SEQUENCE</scope>
    <source>
        <strain evidence="2">AVDCRST_MAG89</strain>
    </source>
</reference>
<feature type="region of interest" description="Disordered" evidence="1">
    <location>
        <begin position="1"/>
        <end position="26"/>
    </location>
</feature>
<proteinExistence type="predicted"/>
<evidence type="ECO:0000313" key="2">
    <source>
        <dbReference type="EMBL" id="CAA9352795.1"/>
    </source>
</evidence>
<dbReference type="AlphaFoldDB" id="A0A6J4ME82"/>
<gene>
    <name evidence="2" type="ORF">AVDCRST_MAG89-3227</name>
</gene>
<organism evidence="2">
    <name type="scientific">uncultured Gemmatimonadota bacterium</name>
    <dbReference type="NCBI Taxonomy" id="203437"/>
    <lineage>
        <taxon>Bacteria</taxon>
        <taxon>Pseudomonadati</taxon>
        <taxon>Gemmatimonadota</taxon>
        <taxon>environmental samples</taxon>
    </lineage>
</organism>
<protein>
    <submittedName>
        <fullName evidence="2">Uncharacterized protein</fullName>
    </submittedName>
</protein>
<sequence>MNGGFHAEARRGTAKQRLTQRREDAKKELRVLPSRLCAFA</sequence>